<dbReference type="PIRSF" id="PIRSF016487">
    <property type="entry name" value="CYTH_UCP016487"/>
    <property type="match status" value="1"/>
</dbReference>
<feature type="domain" description="CYTH" evidence="2">
    <location>
        <begin position="2"/>
        <end position="148"/>
    </location>
</feature>
<dbReference type="SUPFAM" id="SSF55154">
    <property type="entry name" value="CYTH-like phosphatases"/>
    <property type="match status" value="1"/>
</dbReference>
<comment type="caution">
    <text evidence="3">The sequence shown here is derived from an EMBL/GenBank/DDBJ whole genome shotgun (WGS) entry which is preliminary data.</text>
</comment>
<evidence type="ECO:0000313" key="3">
    <source>
        <dbReference type="EMBL" id="OKH45842.1"/>
    </source>
</evidence>
<dbReference type="PANTHER" id="PTHR40114:SF1">
    <property type="entry name" value="SLR0698 PROTEIN"/>
    <property type="match status" value="1"/>
</dbReference>
<gene>
    <name evidence="3" type="ORF">NIES30_18340</name>
</gene>
<dbReference type="EMBL" id="MRCG01000015">
    <property type="protein sequence ID" value="OKH45842.1"/>
    <property type="molecule type" value="Genomic_DNA"/>
</dbReference>
<dbReference type="AlphaFoldDB" id="A0A1U7J1S3"/>
<dbReference type="PANTHER" id="PTHR40114">
    <property type="entry name" value="SLR0698 PROTEIN"/>
    <property type="match status" value="1"/>
</dbReference>
<protein>
    <submittedName>
        <fullName evidence="3">Adenylate cyclase</fullName>
    </submittedName>
</protein>
<evidence type="ECO:0000259" key="2">
    <source>
        <dbReference type="PROSITE" id="PS51707"/>
    </source>
</evidence>
<evidence type="ECO:0000313" key="4">
    <source>
        <dbReference type="Proteomes" id="UP000185557"/>
    </source>
</evidence>
<dbReference type="RefSeq" id="WP_073609889.1">
    <property type="nucleotide sequence ID" value="NZ_MRCG01000015.1"/>
</dbReference>
<proteinExistence type="predicted"/>
<dbReference type="Pfam" id="PF01928">
    <property type="entry name" value="CYTH"/>
    <property type="match status" value="1"/>
</dbReference>
<name>A0A1U7J1S3_9CYAN</name>
<dbReference type="SMART" id="SM01118">
    <property type="entry name" value="CYTH"/>
    <property type="match status" value="1"/>
</dbReference>
<dbReference type="Proteomes" id="UP000185557">
    <property type="component" value="Unassembled WGS sequence"/>
</dbReference>
<keyword evidence="4" id="KW-1185">Reference proteome</keyword>
<dbReference type="STRING" id="549789.NIES30_18340"/>
<organism evidence="3 4">
    <name type="scientific">Phormidium tenue NIES-30</name>
    <dbReference type="NCBI Taxonomy" id="549789"/>
    <lineage>
        <taxon>Bacteria</taxon>
        <taxon>Bacillati</taxon>
        <taxon>Cyanobacteriota</taxon>
        <taxon>Cyanophyceae</taxon>
        <taxon>Oscillatoriophycideae</taxon>
        <taxon>Oscillatoriales</taxon>
        <taxon>Oscillatoriaceae</taxon>
        <taxon>Phormidium</taxon>
    </lineage>
</organism>
<dbReference type="InterPro" id="IPR023577">
    <property type="entry name" value="CYTH_domain"/>
</dbReference>
<evidence type="ECO:0000256" key="1">
    <source>
        <dbReference type="PIRSR" id="PIRSR016487-1"/>
    </source>
</evidence>
<dbReference type="InterPro" id="IPR033469">
    <property type="entry name" value="CYTH-like_dom_sf"/>
</dbReference>
<sequence>MGQEIERKFLVVGDDWRQAAQGELICQGYIPTQDARTVRVRRVGDRAYLTLKGPAVGLVRPEFEYPIPVADAQTILATLCQPPLIEKTRYRLPLGEVVWEIDEFLGENQGLIVAEVELTSADQVISLPAWVGAEVSYDPRYHNSNLARYPFRSWNV</sequence>
<dbReference type="PROSITE" id="PS51707">
    <property type="entry name" value="CYTH"/>
    <property type="match status" value="1"/>
</dbReference>
<dbReference type="Gene3D" id="2.40.320.10">
    <property type="entry name" value="Hypothetical Protein Pfu-838710-001"/>
    <property type="match status" value="1"/>
</dbReference>
<reference evidence="3 4" key="1">
    <citation type="submission" date="2016-11" db="EMBL/GenBank/DDBJ databases">
        <title>Draft Genome Sequences of Nine Cyanobacterial Strains from Diverse Habitats.</title>
        <authorList>
            <person name="Zhu T."/>
            <person name="Hou S."/>
            <person name="Lu X."/>
            <person name="Hess W.R."/>
        </authorList>
    </citation>
    <scope>NUCLEOTIDE SEQUENCE [LARGE SCALE GENOMIC DNA]</scope>
    <source>
        <strain evidence="3 4">NIES-30</strain>
    </source>
</reference>
<feature type="active site" description="Proton acceptor" evidence="1">
    <location>
        <position position="29"/>
    </location>
</feature>
<accession>A0A1U7J1S3</accession>
<dbReference type="CDD" id="cd07891">
    <property type="entry name" value="CYTH-like_CthTTM-like_1"/>
    <property type="match status" value="1"/>
</dbReference>
<dbReference type="InterPro" id="IPR012042">
    <property type="entry name" value="NeuTTM/CthTTM-like"/>
</dbReference>
<dbReference type="OrthoDB" id="9805588at2"/>